<gene>
    <name evidence="1" type="ORF">FMOSSE_LOCUS9690</name>
</gene>
<evidence type="ECO:0000313" key="1">
    <source>
        <dbReference type="EMBL" id="CAG8615399.1"/>
    </source>
</evidence>
<accession>A0A9N9CV05</accession>
<protein>
    <submittedName>
        <fullName evidence="1">2922_t:CDS:1</fullName>
    </submittedName>
</protein>
<evidence type="ECO:0000313" key="2">
    <source>
        <dbReference type="Proteomes" id="UP000789375"/>
    </source>
</evidence>
<dbReference type="EMBL" id="CAJVPP010002918">
    <property type="protein sequence ID" value="CAG8615399.1"/>
    <property type="molecule type" value="Genomic_DNA"/>
</dbReference>
<comment type="caution">
    <text evidence="1">The sequence shown here is derived from an EMBL/GenBank/DDBJ whole genome shotgun (WGS) entry which is preliminary data.</text>
</comment>
<proteinExistence type="predicted"/>
<dbReference type="AlphaFoldDB" id="A0A9N9CV05"/>
<reference evidence="1" key="1">
    <citation type="submission" date="2021-06" db="EMBL/GenBank/DDBJ databases">
        <authorList>
            <person name="Kallberg Y."/>
            <person name="Tangrot J."/>
            <person name="Rosling A."/>
        </authorList>
    </citation>
    <scope>NUCLEOTIDE SEQUENCE</scope>
    <source>
        <strain evidence="1">87-6 pot B 2015</strain>
    </source>
</reference>
<sequence length="144" mass="16707">MVFDHSPPYQYQQQIVSPLPPLQQQQQVVSPLPPLQQQQQVVAPLQQQQQIVAPLPPLQQQQQIVSPLPPLQQQQQVVAPLQQQQQIVSLPQQRLQKVQQKIEPVLYENYNEITLGENLLPERNITKRLRDDSNQDQDHDERLA</sequence>
<name>A0A9N9CV05_FUNMO</name>
<organism evidence="1 2">
    <name type="scientific">Funneliformis mosseae</name>
    <name type="common">Endomycorrhizal fungus</name>
    <name type="synonym">Glomus mosseae</name>
    <dbReference type="NCBI Taxonomy" id="27381"/>
    <lineage>
        <taxon>Eukaryota</taxon>
        <taxon>Fungi</taxon>
        <taxon>Fungi incertae sedis</taxon>
        <taxon>Mucoromycota</taxon>
        <taxon>Glomeromycotina</taxon>
        <taxon>Glomeromycetes</taxon>
        <taxon>Glomerales</taxon>
        <taxon>Glomeraceae</taxon>
        <taxon>Funneliformis</taxon>
    </lineage>
</organism>
<dbReference type="Proteomes" id="UP000789375">
    <property type="component" value="Unassembled WGS sequence"/>
</dbReference>
<keyword evidence="2" id="KW-1185">Reference proteome</keyword>